<comment type="caution">
    <text evidence="2">The sequence shown here is derived from an EMBL/GenBank/DDBJ whole genome shotgun (WGS) entry which is preliminary data.</text>
</comment>
<protein>
    <submittedName>
        <fullName evidence="2">Uncharacterized protein</fullName>
    </submittedName>
</protein>
<name>E6PLG6_9ZZZZ</name>
<evidence type="ECO:0000313" key="2">
    <source>
        <dbReference type="EMBL" id="CBH95767.1"/>
    </source>
</evidence>
<proteinExistence type="predicted"/>
<feature type="region of interest" description="Disordered" evidence="1">
    <location>
        <begin position="28"/>
        <end position="47"/>
    </location>
</feature>
<accession>E6PLG6</accession>
<organism evidence="2">
    <name type="scientific">mine drainage metagenome</name>
    <dbReference type="NCBI Taxonomy" id="410659"/>
    <lineage>
        <taxon>unclassified sequences</taxon>
        <taxon>metagenomes</taxon>
        <taxon>ecological metagenomes</taxon>
    </lineage>
</organism>
<dbReference type="AlphaFoldDB" id="E6PLG6"/>
<sequence length="141" mass="14953">MRAADLVKSIWGERPPANSANLANAVRVPHGNSQDSQNSQGVEHENRRLPGVLHVAADPFDPADFGLECITHLHQQGIVAALVGDAIHLHGLAEASPAVADEADALLHLHGNDLRAALRAQQRARQAIDQAAGKDCGDHQP</sequence>
<reference evidence="2" key="1">
    <citation type="submission" date="2009-10" db="EMBL/GenBank/DDBJ databases">
        <title>Diversity of trophic interactions inside an arsenic-rich microbial ecosystem.</title>
        <authorList>
            <person name="Bertin P.N."/>
            <person name="Heinrich-Salmeron A."/>
            <person name="Pelletier E."/>
            <person name="Goulhen-Chollet F."/>
            <person name="Arsene-Ploetze F."/>
            <person name="Gallien S."/>
            <person name="Calteau A."/>
            <person name="Vallenet D."/>
            <person name="Casiot C."/>
            <person name="Chane-Woon-Ming B."/>
            <person name="Giloteaux L."/>
            <person name="Barakat M."/>
            <person name="Bonnefoy V."/>
            <person name="Bruneel O."/>
            <person name="Chandler M."/>
            <person name="Cleiss J."/>
            <person name="Duran R."/>
            <person name="Elbaz-Poulichet F."/>
            <person name="Fonknechten N."/>
            <person name="Lauga B."/>
            <person name="Mornico D."/>
            <person name="Ortet P."/>
            <person name="Schaeffer C."/>
            <person name="Siguier P."/>
            <person name="Alexander Thil Smith A."/>
            <person name="Van Dorsselaer A."/>
            <person name="Weissenbach J."/>
            <person name="Medigue C."/>
            <person name="Le Paslier D."/>
        </authorList>
    </citation>
    <scope>NUCLEOTIDE SEQUENCE</scope>
</reference>
<evidence type="ECO:0000256" key="1">
    <source>
        <dbReference type="SAM" id="MobiDB-lite"/>
    </source>
</evidence>
<gene>
    <name evidence="2" type="ORF">CARN2_2034</name>
</gene>
<dbReference type="EMBL" id="CABM01000011">
    <property type="protein sequence ID" value="CBH95767.1"/>
    <property type="molecule type" value="Genomic_DNA"/>
</dbReference>
<feature type="compositionally biased region" description="Polar residues" evidence="1">
    <location>
        <begin position="31"/>
        <end position="41"/>
    </location>
</feature>